<feature type="transmembrane region" description="Helical" evidence="2">
    <location>
        <begin position="445"/>
        <end position="465"/>
    </location>
</feature>
<evidence type="ECO:0000313" key="4">
    <source>
        <dbReference type="Proteomes" id="UP000594260"/>
    </source>
</evidence>
<dbReference type="PANTHER" id="PTHR39947:SF1">
    <property type="entry name" value="IP19862P"/>
    <property type="match status" value="1"/>
</dbReference>
<dbReference type="OrthoDB" id="10056560at2759"/>
<dbReference type="KEGG" id="vde:111245797"/>
<dbReference type="RefSeq" id="XP_022650326.1">
    <property type="nucleotide sequence ID" value="XM_022794591.1"/>
</dbReference>
<dbReference type="PANTHER" id="PTHR39947">
    <property type="entry name" value="IP19862P"/>
    <property type="match status" value="1"/>
</dbReference>
<evidence type="ECO:0000256" key="1">
    <source>
        <dbReference type="SAM" id="MobiDB-lite"/>
    </source>
</evidence>
<protein>
    <submittedName>
        <fullName evidence="3">Uncharacterized protein</fullName>
    </submittedName>
</protein>
<dbReference type="AlphaFoldDB" id="A0A7M7JD40"/>
<feature type="transmembrane region" description="Helical" evidence="2">
    <location>
        <begin position="471"/>
        <end position="494"/>
    </location>
</feature>
<evidence type="ECO:0000256" key="2">
    <source>
        <dbReference type="SAM" id="Phobius"/>
    </source>
</evidence>
<keyword evidence="2" id="KW-1133">Transmembrane helix</keyword>
<sequence length="521" mass="54518">MFVRIDVSNVSNNIDVIRALVCVIICYEVNVTPLKAKRRIKNGIEREQQVVRCSLSDAVAPFNRSGMPHGFEPEGLNHVAPLNESLAPSSHFVKQPSHHQLLFHSPSNKPSGSSPLVPQQPLIFVTGQQQLRSQLQDHLSYSTISPPAPAVSAVLAESATAGAIVGSQYRSPSRLFLSHSQLAPVLQSASGAMSLSTSSLGGGLPPNHPGYKSHSLLPNGHHPSQMGAVGTVTTMSSIGGLSGGGLQGVGPSGLGMGGIGSGGVVHQHPSLPPHSVSRLSHSFMTTFPATHHQNHTRQSSLLLNTDQNTTTQKDLSTTAPTSATGLTGAHSGSPGASGHTGVGGASPGAIAINSSLLTSTYHHALSLLCMLSVLMCVLSASVLRPLESTDVTTERALRDVLSVCLLVLSMCLDLHCLFVCSLQLMLALREGSSAYLKRASCSRNLAVCSFLLSVPFFLTGVILLLDIPLPASLAIIGVVFLVCIASSLHNVYVWHLVVQSGEASNNAKALNGHIVQLSTLV</sequence>
<reference evidence="3" key="1">
    <citation type="submission" date="2021-01" db="UniProtKB">
        <authorList>
            <consortium name="EnsemblMetazoa"/>
        </authorList>
    </citation>
    <scope>IDENTIFICATION</scope>
</reference>
<dbReference type="EnsemblMetazoa" id="XM_022794591">
    <property type="protein sequence ID" value="XP_022650326"/>
    <property type="gene ID" value="LOC111245797"/>
</dbReference>
<organism evidence="3 4">
    <name type="scientific">Varroa destructor</name>
    <name type="common">Honeybee mite</name>
    <dbReference type="NCBI Taxonomy" id="109461"/>
    <lineage>
        <taxon>Eukaryota</taxon>
        <taxon>Metazoa</taxon>
        <taxon>Ecdysozoa</taxon>
        <taxon>Arthropoda</taxon>
        <taxon>Chelicerata</taxon>
        <taxon>Arachnida</taxon>
        <taxon>Acari</taxon>
        <taxon>Parasitiformes</taxon>
        <taxon>Mesostigmata</taxon>
        <taxon>Gamasina</taxon>
        <taxon>Dermanyssoidea</taxon>
        <taxon>Varroidae</taxon>
        <taxon>Varroa</taxon>
    </lineage>
</organism>
<dbReference type="InterPro" id="IPR029201">
    <property type="entry name" value="Jiraiya"/>
</dbReference>
<keyword evidence="2" id="KW-0812">Transmembrane</keyword>
<proteinExistence type="predicted"/>
<dbReference type="InParanoid" id="A0A7M7JD40"/>
<accession>A0A7M7JD40</accession>
<feature type="transmembrane region" description="Helical" evidence="2">
    <location>
        <begin position="361"/>
        <end position="380"/>
    </location>
</feature>
<dbReference type="Pfam" id="PF15038">
    <property type="entry name" value="Jiraiya"/>
    <property type="match status" value="1"/>
</dbReference>
<keyword evidence="2" id="KW-0472">Membrane</keyword>
<feature type="compositionally biased region" description="Low complexity" evidence="1">
    <location>
        <begin position="327"/>
        <end position="337"/>
    </location>
</feature>
<name>A0A7M7JD40_VARDE</name>
<feature type="region of interest" description="Disordered" evidence="1">
    <location>
        <begin position="310"/>
        <end position="341"/>
    </location>
</feature>
<dbReference type="GeneID" id="111245797"/>
<dbReference type="Proteomes" id="UP000594260">
    <property type="component" value="Unplaced"/>
</dbReference>
<evidence type="ECO:0000313" key="3">
    <source>
        <dbReference type="EnsemblMetazoa" id="XP_022650326"/>
    </source>
</evidence>
<keyword evidence="4" id="KW-1185">Reference proteome</keyword>
<feature type="compositionally biased region" description="Polar residues" evidence="1">
    <location>
        <begin position="316"/>
        <end position="325"/>
    </location>
</feature>